<dbReference type="AlphaFoldDB" id="A0A846ZN80"/>
<protein>
    <recommendedName>
        <fullName evidence="3">Flagellar basal body rod protein FlgB</fullName>
    </recommendedName>
</protein>
<reference evidence="1 2" key="1">
    <citation type="journal article" date="2017" name="Int. J. Syst. Evol. Microbiol.">
        <title>Oleiagrimonas citrea sp. nov., a marine bacterium isolated from tidal flat sediment and emended description of the genus Oleiagrimonas Fang et al. 2015 and Oleiagrimonas soli.</title>
        <authorList>
            <person name="Yang S.H."/>
            <person name="Seo H.S."/>
            <person name="Seong C.N."/>
            <person name="Kwon K.K."/>
        </authorList>
    </citation>
    <scope>NUCLEOTIDE SEQUENCE [LARGE SCALE GENOMIC DNA]</scope>
    <source>
        <strain evidence="1 2">MEBiC09124</strain>
    </source>
</reference>
<sequence length="122" mass="12943">MDITTEAVRVGLGMAQAQAWAASANIAGVDVPGAKVYRTDFSEALNALDAASRDVAGAGKALSGMSYERITDGIEKDPSRSADQVRLDDQVAQLNIANTTYRTLINGLSRHYALMQLAIKGE</sequence>
<dbReference type="Proteomes" id="UP000541636">
    <property type="component" value="Unassembled WGS sequence"/>
</dbReference>
<evidence type="ECO:0008006" key="3">
    <source>
        <dbReference type="Google" id="ProtNLM"/>
    </source>
</evidence>
<accession>A0A846ZN80</accession>
<comment type="caution">
    <text evidence="1">The sequence shown here is derived from an EMBL/GenBank/DDBJ whole genome shotgun (WGS) entry which is preliminary data.</text>
</comment>
<dbReference type="EMBL" id="JAAZQD010000003">
    <property type="protein sequence ID" value="NKZ39019.1"/>
    <property type="molecule type" value="Genomic_DNA"/>
</dbReference>
<name>A0A846ZN80_9GAMM</name>
<evidence type="ECO:0000313" key="2">
    <source>
        <dbReference type="Proteomes" id="UP000541636"/>
    </source>
</evidence>
<organism evidence="1 2">
    <name type="scientific">Oleiagrimonas citrea</name>
    <dbReference type="NCBI Taxonomy" id="1665687"/>
    <lineage>
        <taxon>Bacteria</taxon>
        <taxon>Pseudomonadati</taxon>
        <taxon>Pseudomonadota</taxon>
        <taxon>Gammaproteobacteria</taxon>
        <taxon>Lysobacterales</taxon>
        <taxon>Rhodanobacteraceae</taxon>
        <taxon>Oleiagrimonas</taxon>
    </lineage>
</organism>
<evidence type="ECO:0000313" key="1">
    <source>
        <dbReference type="EMBL" id="NKZ39019.1"/>
    </source>
</evidence>
<dbReference type="RefSeq" id="WP_168609159.1">
    <property type="nucleotide sequence ID" value="NZ_JAAZQD010000003.1"/>
</dbReference>
<keyword evidence="2" id="KW-1185">Reference proteome</keyword>
<gene>
    <name evidence="1" type="ORF">HF690_08655</name>
</gene>
<proteinExistence type="predicted"/>